<dbReference type="Proteomes" id="UP000251717">
    <property type="component" value="Unassembled WGS sequence"/>
</dbReference>
<gene>
    <name evidence="1" type="ORF">MBBTH_07610</name>
</gene>
<evidence type="ECO:0000313" key="2">
    <source>
        <dbReference type="Proteomes" id="UP000251717"/>
    </source>
</evidence>
<keyword evidence="2" id="KW-1185">Reference proteome</keyword>
<evidence type="ECO:0000313" key="1">
    <source>
        <dbReference type="EMBL" id="PWB87792.1"/>
    </source>
</evidence>
<accession>A0A315YAT5</accession>
<dbReference type="RefSeq" id="WP_116591731.1">
    <property type="nucleotide sequence ID" value="NZ_MZGS01000017.1"/>
</dbReference>
<reference evidence="1 2" key="1">
    <citation type="submission" date="2017-03" db="EMBL/GenBank/DDBJ databases">
        <title>Genome sequence of Methanobrevibacter thaueri.</title>
        <authorList>
            <person name="Poehlein A."/>
            <person name="Seedorf H."/>
            <person name="Daniel R."/>
        </authorList>
    </citation>
    <scope>NUCLEOTIDE SEQUENCE [LARGE SCALE GENOMIC DNA]</scope>
    <source>
        <strain evidence="1 2">DSM 11995</strain>
    </source>
</reference>
<proteinExistence type="predicted"/>
<sequence length="227" mass="25597">MNFKKVLTILLILTIALVSLSCVSAGLFDFLSGNTTDTDDTYSEPVTAEDALIKSSINLKYSEPYESSSYAYFYEGTGEYAEAAYWGPWYLKATFKFDVDKLYEMDCGSDSNYTIDMFKKDLKYIVKHDDIAMDDFELDTDEFLFVNNSAVTASLENGSDVLVIKCDYAFEEYTQSGIVDTVDAMKNASSVDVKLRLCKDFDHNFNTGSYDIDLDLYSLPIKVTQIS</sequence>
<protein>
    <submittedName>
        <fullName evidence="1">Uncharacterized protein</fullName>
    </submittedName>
</protein>
<dbReference type="EMBL" id="MZGS01000017">
    <property type="protein sequence ID" value="PWB87792.1"/>
    <property type="molecule type" value="Genomic_DNA"/>
</dbReference>
<comment type="caution">
    <text evidence="1">The sequence shown here is derived from an EMBL/GenBank/DDBJ whole genome shotgun (WGS) entry which is preliminary data.</text>
</comment>
<organism evidence="1 2">
    <name type="scientific">Methanobrevibacter thaueri</name>
    <dbReference type="NCBI Taxonomy" id="190975"/>
    <lineage>
        <taxon>Archaea</taxon>
        <taxon>Methanobacteriati</taxon>
        <taxon>Methanobacteriota</taxon>
        <taxon>Methanomada group</taxon>
        <taxon>Methanobacteria</taxon>
        <taxon>Methanobacteriales</taxon>
        <taxon>Methanobacteriaceae</taxon>
        <taxon>Methanobrevibacter</taxon>
    </lineage>
</organism>
<dbReference type="AlphaFoldDB" id="A0A315YAT5"/>
<name>A0A315YAT5_9EURY</name>
<dbReference type="PROSITE" id="PS51257">
    <property type="entry name" value="PROKAR_LIPOPROTEIN"/>
    <property type="match status" value="1"/>
</dbReference>